<feature type="domain" description="ABC transmembrane type-1" evidence="9">
    <location>
        <begin position="20"/>
        <end position="304"/>
    </location>
</feature>
<dbReference type="SUPFAM" id="SSF90123">
    <property type="entry name" value="ABC transporter transmembrane region"/>
    <property type="match status" value="1"/>
</dbReference>
<evidence type="ECO:0000256" key="3">
    <source>
        <dbReference type="ARBA" id="ARBA00022741"/>
    </source>
</evidence>
<dbReference type="InterPro" id="IPR039421">
    <property type="entry name" value="Type_1_exporter"/>
</dbReference>
<evidence type="ECO:0000259" key="8">
    <source>
        <dbReference type="PROSITE" id="PS50893"/>
    </source>
</evidence>
<feature type="transmembrane region" description="Helical" evidence="7">
    <location>
        <begin position="144"/>
        <end position="177"/>
    </location>
</feature>
<dbReference type="EMBL" id="BIFR01000002">
    <property type="protein sequence ID" value="GCE15672.1"/>
    <property type="molecule type" value="Genomic_DNA"/>
</dbReference>
<dbReference type="GO" id="GO:0005524">
    <property type="term" value="F:ATP binding"/>
    <property type="evidence" value="ECO:0007669"/>
    <property type="project" value="UniProtKB-KW"/>
</dbReference>
<dbReference type="PANTHER" id="PTHR24221:SF423">
    <property type="entry name" value="ABC TRANSPORTER"/>
    <property type="match status" value="1"/>
</dbReference>
<dbReference type="GO" id="GO:0140359">
    <property type="term" value="F:ABC-type transporter activity"/>
    <property type="evidence" value="ECO:0007669"/>
    <property type="project" value="InterPro"/>
</dbReference>
<dbReference type="InterPro" id="IPR003593">
    <property type="entry name" value="AAA+_ATPase"/>
</dbReference>
<dbReference type="Proteomes" id="UP000287352">
    <property type="component" value="Unassembled WGS sequence"/>
</dbReference>
<dbReference type="InterPro" id="IPR003439">
    <property type="entry name" value="ABC_transporter-like_ATP-bd"/>
</dbReference>
<evidence type="ECO:0000256" key="1">
    <source>
        <dbReference type="ARBA" id="ARBA00004651"/>
    </source>
</evidence>
<organism evidence="10 11">
    <name type="scientific">Tengunoibacter tsumagoiensis</name>
    <dbReference type="NCBI Taxonomy" id="2014871"/>
    <lineage>
        <taxon>Bacteria</taxon>
        <taxon>Bacillati</taxon>
        <taxon>Chloroflexota</taxon>
        <taxon>Ktedonobacteria</taxon>
        <taxon>Ktedonobacterales</taxon>
        <taxon>Dictyobacteraceae</taxon>
        <taxon>Tengunoibacter</taxon>
    </lineage>
</organism>
<dbReference type="SMART" id="SM00382">
    <property type="entry name" value="AAA"/>
    <property type="match status" value="1"/>
</dbReference>
<dbReference type="GO" id="GO:0016887">
    <property type="term" value="F:ATP hydrolysis activity"/>
    <property type="evidence" value="ECO:0007669"/>
    <property type="project" value="InterPro"/>
</dbReference>
<comment type="caution">
    <text evidence="10">The sequence shown here is derived from an EMBL/GenBank/DDBJ whole genome shotgun (WGS) entry which is preliminary data.</text>
</comment>
<keyword evidence="6 7" id="KW-0472">Membrane</keyword>
<dbReference type="PROSITE" id="PS51257">
    <property type="entry name" value="PROKAR_LIPOPROTEIN"/>
    <property type="match status" value="1"/>
</dbReference>
<keyword evidence="5 7" id="KW-1133">Transmembrane helix</keyword>
<evidence type="ECO:0000256" key="4">
    <source>
        <dbReference type="ARBA" id="ARBA00022840"/>
    </source>
</evidence>
<evidence type="ECO:0000256" key="7">
    <source>
        <dbReference type="SAM" id="Phobius"/>
    </source>
</evidence>
<dbReference type="PROSITE" id="PS50929">
    <property type="entry name" value="ABC_TM1F"/>
    <property type="match status" value="1"/>
</dbReference>
<evidence type="ECO:0000256" key="2">
    <source>
        <dbReference type="ARBA" id="ARBA00022692"/>
    </source>
</evidence>
<feature type="transmembrane region" description="Helical" evidence="7">
    <location>
        <begin position="56"/>
        <end position="81"/>
    </location>
</feature>
<feature type="transmembrane region" description="Helical" evidence="7">
    <location>
        <begin position="20"/>
        <end position="44"/>
    </location>
</feature>
<comment type="subcellular location">
    <subcellularLocation>
        <location evidence="1">Cell membrane</location>
        <topology evidence="1">Multi-pass membrane protein</topology>
    </subcellularLocation>
</comment>
<reference evidence="11" key="1">
    <citation type="submission" date="2018-12" db="EMBL/GenBank/DDBJ databases">
        <title>Tengunoibacter tsumagoiensis gen. nov., sp. nov., Dictyobacter kobayashii sp. nov., D. alpinus sp. nov., and D. joshuensis sp. nov. and description of Dictyobacteraceae fam. nov. within the order Ktedonobacterales isolated from Tengu-no-mugimeshi.</title>
        <authorList>
            <person name="Wang C.M."/>
            <person name="Zheng Y."/>
            <person name="Sakai Y."/>
            <person name="Toyoda A."/>
            <person name="Minakuchi Y."/>
            <person name="Abe K."/>
            <person name="Yokota A."/>
            <person name="Yabe S."/>
        </authorList>
    </citation>
    <scope>NUCLEOTIDE SEQUENCE [LARGE SCALE GENOMIC DNA]</scope>
    <source>
        <strain evidence="11">Uno3</strain>
    </source>
</reference>
<evidence type="ECO:0000313" key="10">
    <source>
        <dbReference type="EMBL" id="GCE15672.1"/>
    </source>
</evidence>
<proteinExistence type="predicted"/>
<gene>
    <name evidence="10" type="ORF">KTT_55310</name>
</gene>
<dbReference type="GO" id="GO:0005886">
    <property type="term" value="C:plasma membrane"/>
    <property type="evidence" value="ECO:0007669"/>
    <property type="project" value="UniProtKB-SubCell"/>
</dbReference>
<dbReference type="InterPro" id="IPR036640">
    <property type="entry name" value="ABC1_TM_sf"/>
</dbReference>
<name>A0A402A934_9CHLR</name>
<keyword evidence="11" id="KW-1185">Reference proteome</keyword>
<sequence>MTTRFLDLGKLVRYRPGSGLLTALLWVLTSCIPLLSGQLTRAIFDQLSAKTTLLGLTIWSLGALLLASEIGAQLVTTTWFLSHEYWMMTMKDLVRSNFFSALLKDPPVVENGEASGDLISRFEDDVTKATDDVINEWYRLFGELVFAVIAVIIMIKINLLITLATVIPLIALVAIIHRMRAHLEPYRQKTRETSSEALGFLGEIYSIVQAIKVASAEERMVQHLATLNEQRRRTMLKEEIVSNLLVSFSGNITNLSRGIVILLTAQAIHAHTFSIGDFTLFVIYLDWLLQLPRRIGRLLTALQLAPLSTQRLFAVLPTTSATSLVAHHSLYTRGALPEVPRYEKGEDLTELIVHDLTYRYPSSGRGIEHIRLHLKRGSFTVITGRIGSGKTTAIKALLGLLPLETGRIFWNGTEITEPASFFVPPRCAYTAQVPRLFSLTLKENVLLGLKPEQVDLEQAFFQAVMEQDINALAEGVDTMIGARGVRLSGGQVQRSAAARMFVRTPELLIFDDLSSALDRQTEQLLWERLFARGETCLAVSHNQEVLRHADHIIVLKEGKIEAEGRLDELLRKCSEMQHLWQGEVL</sequence>
<protein>
    <submittedName>
        <fullName evidence="10">HlyB/MsbA family ABC transporter</fullName>
    </submittedName>
</protein>
<dbReference type="Gene3D" id="3.40.50.300">
    <property type="entry name" value="P-loop containing nucleotide triphosphate hydrolases"/>
    <property type="match status" value="1"/>
</dbReference>
<keyword evidence="4" id="KW-0067">ATP-binding</keyword>
<accession>A0A402A934</accession>
<feature type="domain" description="ABC transporter" evidence="8">
    <location>
        <begin position="351"/>
        <end position="582"/>
    </location>
</feature>
<evidence type="ECO:0000256" key="6">
    <source>
        <dbReference type="ARBA" id="ARBA00023136"/>
    </source>
</evidence>
<dbReference type="Pfam" id="PF00664">
    <property type="entry name" value="ABC_membrane"/>
    <property type="match status" value="1"/>
</dbReference>
<dbReference type="CDD" id="cd07346">
    <property type="entry name" value="ABC_6TM_exporters"/>
    <property type="match status" value="1"/>
</dbReference>
<evidence type="ECO:0000256" key="5">
    <source>
        <dbReference type="ARBA" id="ARBA00022989"/>
    </source>
</evidence>
<dbReference type="SUPFAM" id="SSF52540">
    <property type="entry name" value="P-loop containing nucleoside triphosphate hydrolases"/>
    <property type="match status" value="1"/>
</dbReference>
<dbReference type="PROSITE" id="PS50893">
    <property type="entry name" value="ABC_TRANSPORTER_2"/>
    <property type="match status" value="1"/>
</dbReference>
<evidence type="ECO:0000313" key="11">
    <source>
        <dbReference type="Proteomes" id="UP000287352"/>
    </source>
</evidence>
<evidence type="ECO:0000259" key="9">
    <source>
        <dbReference type="PROSITE" id="PS50929"/>
    </source>
</evidence>
<keyword evidence="3" id="KW-0547">Nucleotide-binding</keyword>
<keyword evidence="2 7" id="KW-0812">Transmembrane</keyword>
<dbReference type="Pfam" id="PF00005">
    <property type="entry name" value="ABC_tran"/>
    <property type="match status" value="1"/>
</dbReference>
<dbReference type="PANTHER" id="PTHR24221">
    <property type="entry name" value="ATP-BINDING CASSETTE SUB-FAMILY B"/>
    <property type="match status" value="1"/>
</dbReference>
<dbReference type="Gene3D" id="1.20.1560.10">
    <property type="entry name" value="ABC transporter type 1, transmembrane domain"/>
    <property type="match status" value="1"/>
</dbReference>
<dbReference type="AlphaFoldDB" id="A0A402A934"/>
<dbReference type="InterPro" id="IPR011527">
    <property type="entry name" value="ABC1_TM_dom"/>
</dbReference>
<dbReference type="InterPro" id="IPR027417">
    <property type="entry name" value="P-loop_NTPase"/>
</dbReference>